<organism evidence="1 2">
    <name type="scientific">Symbiodinium natans</name>
    <dbReference type="NCBI Taxonomy" id="878477"/>
    <lineage>
        <taxon>Eukaryota</taxon>
        <taxon>Sar</taxon>
        <taxon>Alveolata</taxon>
        <taxon>Dinophyceae</taxon>
        <taxon>Suessiales</taxon>
        <taxon>Symbiodiniaceae</taxon>
        <taxon>Symbiodinium</taxon>
    </lineage>
</organism>
<dbReference type="Proteomes" id="UP000604046">
    <property type="component" value="Unassembled WGS sequence"/>
</dbReference>
<evidence type="ECO:0000313" key="1">
    <source>
        <dbReference type="EMBL" id="CAE6970633.1"/>
    </source>
</evidence>
<reference evidence="1" key="1">
    <citation type="submission" date="2021-02" db="EMBL/GenBank/DDBJ databases">
        <authorList>
            <person name="Dougan E. K."/>
            <person name="Rhodes N."/>
            <person name="Thang M."/>
            <person name="Chan C."/>
        </authorList>
    </citation>
    <scope>NUCLEOTIDE SEQUENCE</scope>
</reference>
<evidence type="ECO:0000313" key="2">
    <source>
        <dbReference type="Proteomes" id="UP000604046"/>
    </source>
</evidence>
<dbReference type="AlphaFoldDB" id="A0A812I132"/>
<dbReference type="EMBL" id="CAJNDS010000148">
    <property type="protein sequence ID" value="CAE6970633.1"/>
    <property type="molecule type" value="Genomic_DNA"/>
</dbReference>
<gene>
    <name evidence="1" type="ORF">SNAT2548_LOCUS2499</name>
</gene>
<accession>A0A812I132</accession>
<comment type="caution">
    <text evidence="1">The sequence shown here is derived from an EMBL/GenBank/DDBJ whole genome shotgun (WGS) entry which is preliminary data.</text>
</comment>
<protein>
    <submittedName>
        <fullName evidence="1">Uncharacterized protein</fullName>
    </submittedName>
</protein>
<sequence>MVKIVAAEASRPGLKRWLGEETLVKTMKTNSVRAWSAHLEQLRVGYEGGLLKDDTGNHFFLAMQVRDLPDIYKHRITTGSMRAAVQSNDVVTVIKKYICDEQLSQPPLLTLTHARFSRLDTMVPRAKQPLRECTAAKQAWLETARLVVRAYGPAYEVSAQYLRDLCADVFYNTSVPPPLPWHMGSLLAFSCFGSERAWIPVISWATKEIMALQRSRRAPCNFQTA</sequence>
<keyword evidence="2" id="KW-1185">Reference proteome</keyword>
<name>A0A812I132_9DINO</name>
<dbReference type="OrthoDB" id="10654150at2759"/>
<proteinExistence type="predicted"/>